<keyword evidence="2 4" id="KW-0819">tRNA processing</keyword>
<dbReference type="GO" id="GO:0003723">
    <property type="term" value="F:RNA binding"/>
    <property type="evidence" value="ECO:0007669"/>
    <property type="project" value="InterPro"/>
</dbReference>
<gene>
    <name evidence="4" type="primary">truA</name>
    <name evidence="9" type="ordered locus">BMS_2327</name>
</gene>
<feature type="active site" description="Nucleophile" evidence="4 5">
    <location>
        <position position="54"/>
    </location>
</feature>
<evidence type="ECO:0000256" key="5">
    <source>
        <dbReference type="PIRSR" id="PIRSR001430-1"/>
    </source>
</evidence>
<proteinExistence type="inferred from homology"/>
<dbReference type="CDD" id="cd02570">
    <property type="entry name" value="PseudoU_synth_EcTruA"/>
    <property type="match status" value="1"/>
</dbReference>
<dbReference type="Pfam" id="PF01416">
    <property type="entry name" value="PseudoU_synth_1"/>
    <property type="match status" value="2"/>
</dbReference>
<dbReference type="HAMAP" id="MF_00171">
    <property type="entry name" value="TruA"/>
    <property type="match status" value="1"/>
</dbReference>
<evidence type="ECO:0000256" key="4">
    <source>
        <dbReference type="HAMAP-Rule" id="MF_00171"/>
    </source>
</evidence>
<comment type="similarity">
    <text evidence="1 4 7">Belongs to the tRNA pseudouridine synthase TruA family.</text>
</comment>
<dbReference type="InterPro" id="IPR020095">
    <property type="entry name" value="PsdUridine_synth_TruA_C"/>
</dbReference>
<evidence type="ECO:0000259" key="8">
    <source>
        <dbReference type="Pfam" id="PF01416"/>
    </source>
</evidence>
<dbReference type="PANTHER" id="PTHR11142">
    <property type="entry name" value="PSEUDOURIDYLATE SYNTHASE"/>
    <property type="match status" value="1"/>
</dbReference>
<dbReference type="GO" id="GO:0031119">
    <property type="term" value="P:tRNA pseudouridine synthesis"/>
    <property type="evidence" value="ECO:0007669"/>
    <property type="project" value="UniProtKB-UniRule"/>
</dbReference>
<dbReference type="InterPro" id="IPR020097">
    <property type="entry name" value="PsdUridine_synth_TruA_a/b_dom"/>
</dbReference>
<evidence type="ECO:0000256" key="6">
    <source>
        <dbReference type="PIRSR" id="PIRSR001430-2"/>
    </source>
</evidence>
<evidence type="ECO:0000256" key="1">
    <source>
        <dbReference type="ARBA" id="ARBA00009375"/>
    </source>
</evidence>
<comment type="caution">
    <text evidence="4">Lacks conserved residue(s) required for the propagation of feature annotation.</text>
</comment>
<dbReference type="PIRSF" id="PIRSF001430">
    <property type="entry name" value="tRNA_psdUrid_synth"/>
    <property type="match status" value="1"/>
</dbReference>
<dbReference type="OrthoDB" id="9811823at2"/>
<comment type="catalytic activity">
    <reaction evidence="4 7">
        <text>uridine(38/39/40) in tRNA = pseudouridine(38/39/40) in tRNA</text>
        <dbReference type="Rhea" id="RHEA:22376"/>
        <dbReference type="Rhea" id="RHEA-COMP:10085"/>
        <dbReference type="Rhea" id="RHEA-COMP:10087"/>
        <dbReference type="ChEBI" id="CHEBI:65314"/>
        <dbReference type="ChEBI" id="CHEBI:65315"/>
        <dbReference type="EC" id="5.4.99.12"/>
    </reaction>
</comment>
<dbReference type="EC" id="5.4.99.12" evidence="4"/>
<dbReference type="SUPFAM" id="SSF55120">
    <property type="entry name" value="Pseudouridine synthase"/>
    <property type="match status" value="1"/>
</dbReference>
<dbReference type="eggNOG" id="COG0101">
    <property type="taxonomic scope" value="Bacteria"/>
</dbReference>
<dbReference type="NCBIfam" id="TIGR00071">
    <property type="entry name" value="hisT_truA"/>
    <property type="match status" value="1"/>
</dbReference>
<protein>
    <recommendedName>
        <fullName evidence="4">tRNA pseudouridine synthase A</fullName>
        <ecNumber evidence="4">5.4.99.12</ecNumber>
    </recommendedName>
    <alternativeName>
        <fullName evidence="4">tRNA pseudouridine(38-40) synthase</fullName>
    </alternativeName>
    <alternativeName>
        <fullName evidence="4">tRNA pseudouridylate synthase I</fullName>
    </alternativeName>
    <alternativeName>
        <fullName evidence="4">tRNA-uridine isomerase I</fullName>
    </alternativeName>
</protein>
<dbReference type="HOGENOM" id="CLU_014673_0_1_7"/>
<comment type="function">
    <text evidence="4">Formation of pseudouridine at positions 38, 39 and 40 in the anticodon stem and loop of transfer RNAs.</text>
</comment>
<dbReference type="Gene3D" id="3.30.70.660">
    <property type="entry name" value="Pseudouridine synthase I, catalytic domain, C-terminal subdomain"/>
    <property type="match status" value="1"/>
</dbReference>
<dbReference type="EMBL" id="FQ312005">
    <property type="protein sequence ID" value="CBW27126.1"/>
    <property type="molecule type" value="Genomic_DNA"/>
</dbReference>
<dbReference type="RefSeq" id="WP_014244903.1">
    <property type="nucleotide sequence ID" value="NC_016620.1"/>
</dbReference>
<dbReference type="InterPro" id="IPR020094">
    <property type="entry name" value="TruA/RsuA/RluB/E/F_N"/>
</dbReference>
<dbReference type="GO" id="GO:0160147">
    <property type="term" value="F:tRNA pseudouridine(38-40) synthase activity"/>
    <property type="evidence" value="ECO:0007669"/>
    <property type="project" value="UniProtKB-EC"/>
</dbReference>
<sequence>MKFFYNAEVHYNGENYFGWQKQKNFKTIQDTIEDALRVIAPSEKIRTMGSSRTDTGVHSRANVCFIQIQEDLEPHELTKKLNQELPNDIRITKCERTYRHFKVVYFAKRKQYLYIFKINNSDHSTFYHSIEENLDIEKMKEAAKVFIGTHDFRNFCHKVSENVDKKREIFECKIIEDQDFISENNCHGSYALVIEGSGFLKQMVRIIMGSLINIGLGKTTLSQIQEALVSTEFKKTGFIAPGGGLYLNEIEFIRDPFKGPKSKKKKS</sequence>
<evidence type="ECO:0000256" key="3">
    <source>
        <dbReference type="ARBA" id="ARBA00023235"/>
    </source>
</evidence>
<evidence type="ECO:0000256" key="2">
    <source>
        <dbReference type="ARBA" id="ARBA00022694"/>
    </source>
</evidence>
<accession>E1X4F4</accession>
<dbReference type="Proteomes" id="UP000008963">
    <property type="component" value="Chromosome"/>
</dbReference>
<evidence type="ECO:0000313" key="10">
    <source>
        <dbReference type="Proteomes" id="UP000008963"/>
    </source>
</evidence>
<evidence type="ECO:0000313" key="9">
    <source>
        <dbReference type="EMBL" id="CBW27126.1"/>
    </source>
</evidence>
<dbReference type="KEGG" id="bmx:BMS_2327"/>
<dbReference type="Gene3D" id="3.30.70.580">
    <property type="entry name" value="Pseudouridine synthase I, catalytic domain, N-terminal subdomain"/>
    <property type="match status" value="1"/>
</dbReference>
<feature type="binding site" evidence="4 6">
    <location>
        <position position="112"/>
    </location>
    <ligand>
        <name>substrate</name>
    </ligand>
</feature>
<feature type="domain" description="Pseudouridine synthase I TruA alpha/beta" evidence="8">
    <location>
        <begin position="142"/>
        <end position="252"/>
    </location>
</feature>
<dbReference type="STRING" id="862908.BMS_2327"/>
<dbReference type="PATRIC" id="fig|862908.3.peg.2215"/>
<dbReference type="InterPro" id="IPR001406">
    <property type="entry name" value="PsdUridine_synth_TruA"/>
</dbReference>
<keyword evidence="3 4" id="KW-0413">Isomerase</keyword>
<name>E1X4F4_HALMS</name>
<dbReference type="AlphaFoldDB" id="E1X4F4"/>
<dbReference type="InterPro" id="IPR020103">
    <property type="entry name" value="PsdUridine_synth_cat_dom_sf"/>
</dbReference>
<keyword evidence="10" id="KW-1185">Reference proteome</keyword>
<feature type="domain" description="Pseudouridine synthase I TruA alpha/beta" evidence="8">
    <location>
        <begin position="9"/>
        <end position="97"/>
    </location>
</feature>
<organism evidence="9 10">
    <name type="scientific">Halobacteriovorax marinus (strain ATCC BAA-682 / DSM 15412 / SJ)</name>
    <name type="common">Bacteriovorax marinus</name>
    <dbReference type="NCBI Taxonomy" id="862908"/>
    <lineage>
        <taxon>Bacteria</taxon>
        <taxon>Pseudomonadati</taxon>
        <taxon>Bdellovibrionota</taxon>
        <taxon>Bacteriovoracia</taxon>
        <taxon>Bacteriovoracales</taxon>
        <taxon>Halobacteriovoraceae</taxon>
        <taxon>Halobacteriovorax</taxon>
    </lineage>
</organism>
<reference evidence="10" key="1">
    <citation type="journal article" date="2013" name="ISME J.">
        <title>A small predatory core genome in the divergent marine Bacteriovorax marinus SJ and the terrestrial Bdellovibrio bacteriovorus.</title>
        <authorList>
            <person name="Crossman L.C."/>
            <person name="Chen H."/>
            <person name="Cerdeno-Tarraga A.M."/>
            <person name="Brooks K."/>
            <person name="Quail M.A."/>
            <person name="Pineiro S.A."/>
            <person name="Hobley L."/>
            <person name="Sockett R.E."/>
            <person name="Bentley S.D."/>
            <person name="Parkhill J."/>
            <person name="Williams H.N."/>
            <person name="Stine O.C."/>
        </authorList>
    </citation>
    <scope>NUCLEOTIDE SEQUENCE [LARGE SCALE GENOMIC DNA]</scope>
    <source>
        <strain evidence="10">ATCC BAA-682 / DSM 15412 / SJ</strain>
    </source>
</reference>
<comment type="subunit">
    <text evidence="4">Homodimer.</text>
</comment>
<evidence type="ECO:0000256" key="7">
    <source>
        <dbReference type="RuleBase" id="RU003792"/>
    </source>
</evidence>
<dbReference type="PANTHER" id="PTHR11142:SF0">
    <property type="entry name" value="TRNA PSEUDOURIDINE SYNTHASE-LIKE 1"/>
    <property type="match status" value="1"/>
</dbReference>